<dbReference type="EMBL" id="CP000527">
    <property type="protein sequence ID" value="ABM27385.1"/>
    <property type="molecule type" value="Genomic_DNA"/>
</dbReference>
<evidence type="ECO:0000256" key="2">
    <source>
        <dbReference type="PIRSR" id="PIRSR000390-1"/>
    </source>
</evidence>
<dbReference type="InterPro" id="IPR000653">
    <property type="entry name" value="DegT/StrS_aminotransferase"/>
</dbReference>
<evidence type="ECO:0000256" key="1">
    <source>
        <dbReference type="ARBA" id="ARBA00037999"/>
    </source>
</evidence>
<protein>
    <submittedName>
        <fullName evidence="5">DegT/DnrJ/EryC1/StrS aminotransferase</fullName>
    </submittedName>
</protein>
<dbReference type="GO" id="GO:0008483">
    <property type="term" value="F:transaminase activity"/>
    <property type="evidence" value="ECO:0007669"/>
    <property type="project" value="UniProtKB-KW"/>
</dbReference>
<accession>A0A0H3A4I9</accession>
<dbReference type="SUPFAM" id="SSF53383">
    <property type="entry name" value="PLP-dependent transferases"/>
    <property type="match status" value="1"/>
</dbReference>
<evidence type="ECO:0000313" key="6">
    <source>
        <dbReference type="Proteomes" id="UP000009173"/>
    </source>
</evidence>
<dbReference type="Gene3D" id="3.90.1150.10">
    <property type="entry name" value="Aspartate Aminotransferase, domain 1"/>
    <property type="match status" value="1"/>
</dbReference>
<dbReference type="Pfam" id="PF01041">
    <property type="entry name" value="DegT_DnrJ_EryC1"/>
    <property type="match status" value="1"/>
</dbReference>
<evidence type="ECO:0000256" key="4">
    <source>
        <dbReference type="RuleBase" id="RU004508"/>
    </source>
</evidence>
<dbReference type="AlphaFoldDB" id="A0A0H3A4I9"/>
<gene>
    <name evidence="5" type="ordered locus">Dvul_0362</name>
</gene>
<organism evidence="5 6">
    <name type="scientific">Nitratidesulfovibrio vulgaris (strain DP4)</name>
    <name type="common">Desulfovibrio vulgaris</name>
    <dbReference type="NCBI Taxonomy" id="391774"/>
    <lineage>
        <taxon>Bacteria</taxon>
        <taxon>Pseudomonadati</taxon>
        <taxon>Thermodesulfobacteriota</taxon>
        <taxon>Desulfovibrionia</taxon>
        <taxon>Desulfovibrionales</taxon>
        <taxon>Desulfovibrionaceae</taxon>
        <taxon>Nitratidesulfovibrio</taxon>
    </lineage>
</organism>
<reference evidence="6" key="1">
    <citation type="journal article" date="2009" name="Environ. Microbiol.">
        <title>Contribution of mobile genetic elements to Desulfovibrio vulgaris genome plasticity.</title>
        <authorList>
            <person name="Walker C.B."/>
            <person name="Stolyar S."/>
            <person name="Chivian D."/>
            <person name="Pinel N."/>
            <person name="Gabster J.A."/>
            <person name="Dehal P.S."/>
            <person name="He Z."/>
            <person name="Yang Z.K."/>
            <person name="Yen H.C."/>
            <person name="Zhou J."/>
            <person name="Wall J.D."/>
            <person name="Hazen T.C."/>
            <person name="Arkin A.P."/>
            <person name="Stahl D.A."/>
        </authorList>
    </citation>
    <scope>NUCLEOTIDE SEQUENCE [LARGE SCALE GENOMIC DNA]</scope>
    <source>
        <strain evidence="6">DP4</strain>
    </source>
</reference>
<dbReference type="CDD" id="cd00616">
    <property type="entry name" value="AHBA_syn"/>
    <property type="match status" value="1"/>
</dbReference>
<dbReference type="GO" id="GO:0030170">
    <property type="term" value="F:pyridoxal phosphate binding"/>
    <property type="evidence" value="ECO:0007669"/>
    <property type="project" value="TreeGrafter"/>
</dbReference>
<keyword evidence="5" id="KW-0808">Transferase</keyword>
<dbReference type="InterPro" id="IPR015424">
    <property type="entry name" value="PyrdxlP-dep_Trfase"/>
</dbReference>
<dbReference type="Proteomes" id="UP000009173">
    <property type="component" value="Chromosome"/>
</dbReference>
<dbReference type="InterPro" id="IPR015422">
    <property type="entry name" value="PyrdxlP-dep_Trfase_small"/>
</dbReference>
<keyword evidence="5" id="KW-0032">Aminotransferase</keyword>
<dbReference type="HOGENOM" id="CLU_033332_7_2_7"/>
<dbReference type="PANTHER" id="PTHR30244:SF34">
    <property type="entry name" value="DTDP-4-AMINO-4,6-DIDEOXYGALACTOSE TRANSAMINASE"/>
    <property type="match status" value="1"/>
</dbReference>
<dbReference type="PIRSF" id="PIRSF000390">
    <property type="entry name" value="PLP_StrS"/>
    <property type="match status" value="1"/>
</dbReference>
<feature type="active site" description="Proton acceptor" evidence="2">
    <location>
        <position position="188"/>
    </location>
</feature>
<sequence length="392" mass="42744">MSFTPASAFIPFSPPQIGPEEEHELLEALRSGWITTGPRVRAFEAATAAVAGATHGVATFSCTDAMLVALAAFGVGPGDEVITTPYTFISTAQVILHRGARPVFVDVDPRTFNIDPARIEAAITPRTRGIMPVHFAGQVCDMDAILAIARRHGLFVIEDAAHAFGATHNGHPVGTLGDVACFSFYATKNITTAEGGMAVTSDADLAQRMRVLSMYGISDAREIWQKRYTRAGNIHYDVQELGYKCNMTDLCAALGLVQLRRMDAIAAARRSYAAIYDEAFADLPVTTPHVAPYAGHAWHLYPLLLDLDRISLSRDEVVLRLKECNVGTSVMFTPLHLFSYFQREMGFNEGDFPVAEDLFSRVVCLPMSPALGEERIRKVAETVVHVVTEGAR</sequence>
<feature type="modified residue" description="N6-(pyridoxal phosphate)lysine" evidence="3">
    <location>
        <position position="188"/>
    </location>
</feature>
<dbReference type="Gene3D" id="3.40.640.10">
    <property type="entry name" value="Type I PLP-dependent aspartate aminotransferase-like (Major domain)"/>
    <property type="match status" value="1"/>
</dbReference>
<proteinExistence type="inferred from homology"/>
<evidence type="ECO:0000256" key="3">
    <source>
        <dbReference type="PIRSR" id="PIRSR000390-2"/>
    </source>
</evidence>
<evidence type="ECO:0000313" key="5">
    <source>
        <dbReference type="EMBL" id="ABM27385.1"/>
    </source>
</evidence>
<dbReference type="RefSeq" id="WP_011791568.1">
    <property type="nucleotide sequence ID" value="NC_008751.1"/>
</dbReference>
<dbReference type="PANTHER" id="PTHR30244">
    <property type="entry name" value="TRANSAMINASE"/>
    <property type="match status" value="1"/>
</dbReference>
<keyword evidence="3 4" id="KW-0663">Pyridoxal phosphate</keyword>
<comment type="similarity">
    <text evidence="1 4">Belongs to the DegT/DnrJ/EryC1 family.</text>
</comment>
<dbReference type="InterPro" id="IPR015421">
    <property type="entry name" value="PyrdxlP-dep_Trfase_major"/>
</dbReference>
<name>A0A0H3A4I9_NITV4</name>
<dbReference type="KEGG" id="dvl:Dvul_0362"/>
<dbReference type="GO" id="GO:0000271">
    <property type="term" value="P:polysaccharide biosynthetic process"/>
    <property type="evidence" value="ECO:0007669"/>
    <property type="project" value="TreeGrafter"/>
</dbReference>